<evidence type="ECO:0000313" key="2">
    <source>
        <dbReference type="EMBL" id="CAJ0598370.1"/>
    </source>
</evidence>
<dbReference type="InterPro" id="IPR035126">
    <property type="entry name" value="SCVP"/>
</dbReference>
<comment type="caution">
    <text evidence="2">The sequence shown here is derived from an EMBL/GenBank/DDBJ whole genome shotgun (WGS) entry which is preliminary data.</text>
</comment>
<name>A0AA36M5C5_CYLNA</name>
<keyword evidence="1" id="KW-0732">Signal</keyword>
<dbReference type="Pfam" id="PF17619">
    <property type="entry name" value="SCVP"/>
    <property type="match status" value="1"/>
</dbReference>
<organism evidence="2 3">
    <name type="scientific">Cylicocyclus nassatus</name>
    <name type="common">Nematode worm</name>
    <dbReference type="NCBI Taxonomy" id="53992"/>
    <lineage>
        <taxon>Eukaryota</taxon>
        <taxon>Metazoa</taxon>
        <taxon>Ecdysozoa</taxon>
        <taxon>Nematoda</taxon>
        <taxon>Chromadorea</taxon>
        <taxon>Rhabditida</taxon>
        <taxon>Rhabditina</taxon>
        <taxon>Rhabditomorpha</taxon>
        <taxon>Strongyloidea</taxon>
        <taxon>Strongylidae</taxon>
        <taxon>Cylicocyclus</taxon>
    </lineage>
</organism>
<feature type="signal peptide" evidence="1">
    <location>
        <begin position="1"/>
        <end position="18"/>
    </location>
</feature>
<evidence type="ECO:0000313" key="3">
    <source>
        <dbReference type="Proteomes" id="UP001176961"/>
    </source>
</evidence>
<dbReference type="Proteomes" id="UP001176961">
    <property type="component" value="Unassembled WGS sequence"/>
</dbReference>
<keyword evidence="3" id="KW-1185">Reference proteome</keyword>
<proteinExistence type="predicted"/>
<gene>
    <name evidence="2" type="ORF">CYNAS_LOCUS10353</name>
</gene>
<protein>
    <recommendedName>
        <fullName evidence="4">Cathepsin propeptide inhibitor domain-containing protein</fullName>
    </recommendedName>
</protein>
<dbReference type="AlphaFoldDB" id="A0AA36M5C5"/>
<evidence type="ECO:0008006" key="4">
    <source>
        <dbReference type="Google" id="ProtNLM"/>
    </source>
</evidence>
<evidence type="ECO:0000256" key="1">
    <source>
        <dbReference type="SAM" id="SignalP"/>
    </source>
</evidence>
<reference evidence="2" key="1">
    <citation type="submission" date="2023-07" db="EMBL/GenBank/DDBJ databases">
        <authorList>
            <consortium name="CYATHOMIX"/>
        </authorList>
    </citation>
    <scope>NUCLEOTIDE SEQUENCE</scope>
    <source>
        <strain evidence="2">N/A</strain>
    </source>
</reference>
<accession>A0AA36M5C5</accession>
<feature type="chain" id="PRO_5041254832" description="Cathepsin propeptide inhibitor domain-containing protein" evidence="1">
    <location>
        <begin position="19"/>
        <end position="140"/>
    </location>
</feature>
<sequence>MSVLFVAFLLGVFGHASSSWEMVEVLLASDHYNNVTQQHTALYDFIELFDEFAEQNGLHFNKRNFRQLEAYISGLPVARYGIRNIDCEAFRNFLSGVKAQRYHLQYASVKCGGMTYSFCMGFACDPYGYVTASPYSTTAW</sequence>
<dbReference type="EMBL" id="CATQJL010000223">
    <property type="protein sequence ID" value="CAJ0598370.1"/>
    <property type="molecule type" value="Genomic_DNA"/>
</dbReference>